<dbReference type="GO" id="GO:0003677">
    <property type="term" value="F:DNA binding"/>
    <property type="evidence" value="ECO:0007669"/>
    <property type="project" value="InterPro"/>
</dbReference>
<keyword evidence="3" id="KW-1185">Reference proteome</keyword>
<dbReference type="SMART" id="SM00530">
    <property type="entry name" value="HTH_XRE"/>
    <property type="match status" value="1"/>
</dbReference>
<evidence type="ECO:0000259" key="1">
    <source>
        <dbReference type="PROSITE" id="PS50943"/>
    </source>
</evidence>
<dbReference type="PANTHER" id="PTHR35010:SF2">
    <property type="entry name" value="BLL4672 PROTEIN"/>
    <property type="match status" value="1"/>
</dbReference>
<gene>
    <name evidence="2" type="ORF">B1H19_33150</name>
</gene>
<sequence>MDRRELADFLRSRRERITPADVGLPAGPRRRTPGLRREEVAQLAFISAEYYTRLEQARSPQPSREVLAQLARALRLSDVERDHLHHLTGVAPCPPPEPSREVRQSIVDLLHRLPEAAAIVLSATYEVIAWNDLAAALMEDFSALPRRDRNLIRRAFLGPHRNGRRLYGVSDADAFIRTSAQHLRAAAARYPHAPEVTALVDELRAESAEFARLWAAHEVTNRPTLCKTFDHPLVGPVAVSCDVLDIADRDQRVIMYTATPGSPSAEALRLLSVVGMQRMDVPG</sequence>
<feature type="domain" description="HTH cro/C1-type" evidence="1">
    <location>
        <begin position="34"/>
        <end position="81"/>
    </location>
</feature>
<dbReference type="STRING" id="553510.B1H19_33150"/>
<name>A0A1V0TZI8_9ACTN</name>
<organism evidence="2 3">
    <name type="scientific">Streptomyces gilvosporeus</name>
    <dbReference type="NCBI Taxonomy" id="553510"/>
    <lineage>
        <taxon>Bacteria</taxon>
        <taxon>Bacillati</taxon>
        <taxon>Actinomycetota</taxon>
        <taxon>Actinomycetes</taxon>
        <taxon>Kitasatosporales</taxon>
        <taxon>Streptomycetaceae</taxon>
        <taxon>Streptomyces</taxon>
    </lineage>
</organism>
<dbReference type="SUPFAM" id="SSF47413">
    <property type="entry name" value="lambda repressor-like DNA-binding domains"/>
    <property type="match status" value="1"/>
</dbReference>
<dbReference type="InterPro" id="IPR001387">
    <property type="entry name" value="Cro/C1-type_HTH"/>
</dbReference>
<dbReference type="InterPro" id="IPR010982">
    <property type="entry name" value="Lambda_DNA-bd_dom_sf"/>
</dbReference>
<evidence type="ECO:0000313" key="2">
    <source>
        <dbReference type="EMBL" id="ARF58389.1"/>
    </source>
</evidence>
<dbReference type="Pfam" id="PF13560">
    <property type="entry name" value="HTH_31"/>
    <property type="match status" value="1"/>
</dbReference>
<dbReference type="Pfam" id="PF17765">
    <property type="entry name" value="MLTR_LBD"/>
    <property type="match status" value="1"/>
</dbReference>
<dbReference type="Proteomes" id="UP000192726">
    <property type="component" value="Chromosome"/>
</dbReference>
<dbReference type="RefSeq" id="WP_083108585.1">
    <property type="nucleotide sequence ID" value="NZ_CP020569.1"/>
</dbReference>
<protein>
    <submittedName>
        <fullName evidence="2">Transcriptional regulator</fullName>
    </submittedName>
</protein>
<dbReference type="PANTHER" id="PTHR35010">
    <property type="entry name" value="BLL4672 PROTEIN-RELATED"/>
    <property type="match status" value="1"/>
</dbReference>
<dbReference type="Gene3D" id="1.10.260.40">
    <property type="entry name" value="lambda repressor-like DNA-binding domains"/>
    <property type="match status" value="1"/>
</dbReference>
<reference evidence="2 3" key="1">
    <citation type="submission" date="2017-04" db="EMBL/GenBank/DDBJ databases">
        <title>Complete Genome Sequence of Streptomyces gilvosporeus F607, a Capable Producer of Natamycin.</title>
        <authorList>
            <person name="Zong G."/>
            <person name="Zhong C."/>
            <person name="Fu J."/>
            <person name="Qin R."/>
            <person name="Cao G."/>
        </authorList>
    </citation>
    <scope>NUCLEOTIDE SEQUENCE [LARGE SCALE GENOMIC DNA]</scope>
    <source>
        <strain evidence="2 3">F607</strain>
    </source>
</reference>
<dbReference type="OrthoDB" id="3542608at2"/>
<accession>A0A1V0TZI8</accession>
<dbReference type="InterPro" id="IPR041413">
    <property type="entry name" value="MLTR_LBD"/>
</dbReference>
<dbReference type="Gene3D" id="3.30.450.180">
    <property type="match status" value="1"/>
</dbReference>
<proteinExistence type="predicted"/>
<dbReference type="CDD" id="cd00093">
    <property type="entry name" value="HTH_XRE"/>
    <property type="match status" value="1"/>
</dbReference>
<dbReference type="PROSITE" id="PS50943">
    <property type="entry name" value="HTH_CROC1"/>
    <property type="match status" value="1"/>
</dbReference>
<evidence type="ECO:0000313" key="3">
    <source>
        <dbReference type="Proteomes" id="UP000192726"/>
    </source>
</evidence>
<dbReference type="AlphaFoldDB" id="A0A1V0TZI8"/>
<dbReference type="KEGG" id="sgv:B1H19_33150"/>
<dbReference type="EMBL" id="CP020569">
    <property type="protein sequence ID" value="ARF58389.1"/>
    <property type="molecule type" value="Genomic_DNA"/>
</dbReference>